<evidence type="ECO:0000313" key="5">
    <source>
        <dbReference type="EMBL" id="MPY65661.1"/>
    </source>
</evidence>
<dbReference type="SUPFAM" id="SSF56601">
    <property type="entry name" value="beta-lactamase/transpeptidase-like"/>
    <property type="match status" value="1"/>
</dbReference>
<evidence type="ECO:0000259" key="3">
    <source>
        <dbReference type="Pfam" id="PF00905"/>
    </source>
</evidence>
<proteinExistence type="predicted"/>
<dbReference type="Pfam" id="PF21922">
    <property type="entry name" value="PBP_dimer_2"/>
    <property type="match status" value="1"/>
</dbReference>
<name>A0A7X1NUG9_9DEIO</name>
<keyword evidence="6" id="KW-1185">Reference proteome</keyword>
<evidence type="ECO:0000256" key="1">
    <source>
        <dbReference type="ARBA" id="ARBA00004370"/>
    </source>
</evidence>
<evidence type="ECO:0000259" key="4">
    <source>
        <dbReference type="Pfam" id="PF21922"/>
    </source>
</evidence>
<sequence length="455" mass="49539">MEVKIQKRSRWMQLIALALFMTLVWAYAQLEWGVPQGVKRSVVQSRGTIVARDGTVLARSVDGERVYPQGTLAGQVLGMMGATEGLEGLEAAYNRSLEAGQPLRLTLDPATQSAAEAALARYVPEHEAQYGSVVALETRTGRILAAASYPPFDPNKWRVYSPETRRNRPLLDVYEPGSTIKALVVAAALNEGLTTPNTTYDTPMRRYVGERWGSTIGDSVDHPARLTTRQILRYSSNVGMSHIVEEFEPERMRNYLSAYGFGDYAELPTVTSSTGRLQPLDNWNDLVRATNAFGQGMSGTTLQLAAAYNVLANDGRYVAPRLVEGEPAGERRDVLRPATARTIRTILKEVVKEAIPTQAGLKGYDLMGKTGTSQVSLGAQGYSSSLYDSTFAGIVSYPADTPRVTIAVMAHGAKRGHHGSQLAAPIYRDIASDILSRWGAAPTPPPPEKDEEAKP</sequence>
<dbReference type="InterPro" id="IPR036138">
    <property type="entry name" value="PBP_dimer_sf"/>
</dbReference>
<dbReference type="GO" id="GO:0071555">
    <property type="term" value="P:cell wall organization"/>
    <property type="evidence" value="ECO:0007669"/>
    <property type="project" value="TreeGrafter"/>
</dbReference>
<dbReference type="SUPFAM" id="SSF56519">
    <property type="entry name" value="Penicillin binding protein dimerisation domain"/>
    <property type="match status" value="1"/>
</dbReference>
<feature type="domain" description="Penicillin-binding protein transpeptidase" evidence="3">
    <location>
        <begin position="131"/>
        <end position="431"/>
    </location>
</feature>
<dbReference type="EMBL" id="WBSL01000001">
    <property type="protein sequence ID" value="MPY65661.1"/>
    <property type="molecule type" value="Genomic_DNA"/>
</dbReference>
<feature type="domain" description="Penicillin binding protein A dimerisation" evidence="4">
    <location>
        <begin position="46"/>
        <end position="99"/>
    </location>
</feature>
<protein>
    <submittedName>
        <fullName evidence="5">Penicillin-binding protein 2</fullName>
    </submittedName>
</protein>
<dbReference type="InterPro" id="IPR012338">
    <property type="entry name" value="Beta-lactam/transpept-like"/>
</dbReference>
<dbReference type="InterPro" id="IPR050515">
    <property type="entry name" value="Beta-lactam/transpept"/>
</dbReference>
<dbReference type="AlphaFoldDB" id="A0A7X1NUG9"/>
<accession>A0A7X1NUG9</accession>
<dbReference type="Pfam" id="PF00905">
    <property type="entry name" value="Transpeptidase"/>
    <property type="match status" value="1"/>
</dbReference>
<dbReference type="GO" id="GO:0008658">
    <property type="term" value="F:penicillin binding"/>
    <property type="evidence" value="ECO:0007669"/>
    <property type="project" value="InterPro"/>
</dbReference>
<reference evidence="5 6" key="1">
    <citation type="submission" date="2019-10" db="EMBL/GenBank/DDBJ databases">
        <title>Deinococcus sp. isolated from soil.</title>
        <authorList>
            <person name="Li Y."/>
            <person name="Wang J."/>
        </authorList>
    </citation>
    <scope>NUCLEOTIDE SEQUENCE [LARGE SCALE GENOMIC DNA]</scope>
    <source>
        <strain evidence="5 6">SDU3-2</strain>
    </source>
</reference>
<comment type="caution">
    <text evidence="5">The sequence shown here is derived from an EMBL/GenBank/DDBJ whole genome shotgun (WGS) entry which is preliminary data.</text>
</comment>
<dbReference type="Gene3D" id="3.40.710.10">
    <property type="entry name" value="DD-peptidase/beta-lactamase superfamily"/>
    <property type="match status" value="1"/>
</dbReference>
<gene>
    <name evidence="5" type="ORF">F8S09_02990</name>
</gene>
<evidence type="ECO:0000256" key="2">
    <source>
        <dbReference type="ARBA" id="ARBA00023136"/>
    </source>
</evidence>
<keyword evidence="2" id="KW-0472">Membrane</keyword>
<dbReference type="RefSeq" id="WP_152868784.1">
    <property type="nucleotide sequence ID" value="NZ_WBSL01000001.1"/>
</dbReference>
<dbReference type="Gene3D" id="3.90.1310.10">
    <property type="entry name" value="Penicillin-binding protein 2a (Domain 2)"/>
    <property type="match status" value="1"/>
</dbReference>
<organism evidence="5 6">
    <name type="scientific">Deinococcus terrestris</name>
    <dbReference type="NCBI Taxonomy" id="2651870"/>
    <lineage>
        <taxon>Bacteria</taxon>
        <taxon>Thermotogati</taxon>
        <taxon>Deinococcota</taxon>
        <taxon>Deinococci</taxon>
        <taxon>Deinococcales</taxon>
        <taxon>Deinococcaceae</taxon>
        <taxon>Deinococcus</taxon>
    </lineage>
</organism>
<dbReference type="GO" id="GO:0005886">
    <property type="term" value="C:plasma membrane"/>
    <property type="evidence" value="ECO:0007669"/>
    <property type="project" value="TreeGrafter"/>
</dbReference>
<dbReference type="InterPro" id="IPR001460">
    <property type="entry name" value="PCN-bd_Tpept"/>
</dbReference>
<dbReference type="PANTHER" id="PTHR30627">
    <property type="entry name" value="PEPTIDOGLYCAN D,D-TRANSPEPTIDASE"/>
    <property type="match status" value="1"/>
</dbReference>
<dbReference type="Proteomes" id="UP000484842">
    <property type="component" value="Unassembled WGS sequence"/>
</dbReference>
<dbReference type="InterPro" id="IPR054120">
    <property type="entry name" value="PBPA_dimer"/>
</dbReference>
<dbReference type="PANTHER" id="PTHR30627:SF1">
    <property type="entry name" value="PEPTIDOGLYCAN D,D-TRANSPEPTIDASE FTSI"/>
    <property type="match status" value="1"/>
</dbReference>
<dbReference type="Gene3D" id="3.30.450.330">
    <property type="match status" value="1"/>
</dbReference>
<comment type="subcellular location">
    <subcellularLocation>
        <location evidence="1">Membrane</location>
    </subcellularLocation>
</comment>
<evidence type="ECO:0000313" key="6">
    <source>
        <dbReference type="Proteomes" id="UP000484842"/>
    </source>
</evidence>